<proteinExistence type="predicted"/>
<dbReference type="EMBL" id="SMKU01000014">
    <property type="protein sequence ID" value="TDD95113.1"/>
    <property type="molecule type" value="Genomic_DNA"/>
</dbReference>
<dbReference type="OrthoDB" id="9889469at2"/>
<dbReference type="AlphaFoldDB" id="A0A4R5CA90"/>
<dbReference type="Proteomes" id="UP000294513">
    <property type="component" value="Unassembled WGS sequence"/>
</dbReference>
<name>A0A4R5CA90_9ACTN</name>
<reference evidence="1 2" key="1">
    <citation type="submission" date="2019-03" db="EMBL/GenBank/DDBJ databases">
        <title>Draft genome sequences of novel Actinobacteria.</title>
        <authorList>
            <person name="Sahin N."/>
            <person name="Ay H."/>
            <person name="Saygin H."/>
        </authorList>
    </citation>
    <scope>NUCLEOTIDE SEQUENCE [LARGE SCALE GENOMIC DNA]</scope>
    <source>
        <strain evidence="1 2">H3C3</strain>
    </source>
</reference>
<protein>
    <submittedName>
        <fullName evidence="1">Uncharacterized protein</fullName>
    </submittedName>
</protein>
<dbReference type="RefSeq" id="WP_131889669.1">
    <property type="nucleotide sequence ID" value="NZ_SMKU01000014.1"/>
</dbReference>
<sequence length="147" mass="15280">MELARRSLRWRRRSGTRLRRLLVVAVFLAYGSPCVPLGHCHGDHAVSSAAESLRSAPISQVKAPSPEMATSAEPCHEAPPEAAIPDSQVTGLPVYVPLSTADALVVPAATSLAGGPLQLPGEALYGLGLAGYRTGAAALAVLCIFRT</sequence>
<keyword evidence="2" id="KW-1185">Reference proteome</keyword>
<evidence type="ECO:0000313" key="1">
    <source>
        <dbReference type="EMBL" id="TDD95113.1"/>
    </source>
</evidence>
<gene>
    <name evidence="1" type="ORF">E1298_05560</name>
</gene>
<accession>A0A4R5CA90</accession>
<comment type="caution">
    <text evidence="1">The sequence shown here is derived from an EMBL/GenBank/DDBJ whole genome shotgun (WGS) entry which is preliminary data.</text>
</comment>
<evidence type="ECO:0000313" key="2">
    <source>
        <dbReference type="Proteomes" id="UP000294513"/>
    </source>
</evidence>
<organism evidence="1 2">
    <name type="scientific">Actinomadura rubrisoli</name>
    <dbReference type="NCBI Taxonomy" id="2530368"/>
    <lineage>
        <taxon>Bacteria</taxon>
        <taxon>Bacillati</taxon>
        <taxon>Actinomycetota</taxon>
        <taxon>Actinomycetes</taxon>
        <taxon>Streptosporangiales</taxon>
        <taxon>Thermomonosporaceae</taxon>
        <taxon>Actinomadura</taxon>
    </lineage>
</organism>